<gene>
    <name evidence="2" type="ORF">C7T94_05310</name>
</gene>
<dbReference type="Proteomes" id="UP000240912">
    <property type="component" value="Unassembled WGS sequence"/>
</dbReference>
<comment type="caution">
    <text evidence="2">The sequence shown here is derived from an EMBL/GenBank/DDBJ whole genome shotgun (WGS) entry which is preliminary data.</text>
</comment>
<dbReference type="OrthoDB" id="2247630at2"/>
<dbReference type="InterPro" id="IPR001466">
    <property type="entry name" value="Beta-lactam-related"/>
</dbReference>
<reference evidence="2 3" key="1">
    <citation type="submission" date="2018-03" db="EMBL/GenBank/DDBJ databases">
        <authorList>
            <person name="Keele B.F."/>
        </authorList>
    </citation>
    <scope>NUCLEOTIDE SEQUENCE [LARGE SCALE GENOMIC DNA]</scope>
    <source>
        <strain evidence="2 3">YL28-9</strain>
    </source>
</reference>
<proteinExistence type="predicted"/>
<dbReference type="Pfam" id="PF00144">
    <property type="entry name" value="Beta-lactamase"/>
    <property type="match status" value="1"/>
</dbReference>
<evidence type="ECO:0000313" key="2">
    <source>
        <dbReference type="EMBL" id="PST84148.1"/>
    </source>
</evidence>
<organism evidence="2 3">
    <name type="scientific">Pedobacter yulinensis</name>
    <dbReference type="NCBI Taxonomy" id="2126353"/>
    <lineage>
        <taxon>Bacteria</taxon>
        <taxon>Pseudomonadati</taxon>
        <taxon>Bacteroidota</taxon>
        <taxon>Sphingobacteriia</taxon>
        <taxon>Sphingobacteriales</taxon>
        <taxon>Sphingobacteriaceae</taxon>
        <taxon>Pedobacter</taxon>
    </lineage>
</organism>
<keyword evidence="3" id="KW-1185">Reference proteome</keyword>
<protein>
    <recommendedName>
        <fullName evidence="1">Beta-lactamase-related domain-containing protein</fullName>
    </recommendedName>
</protein>
<sequence>MSLKRKETNSNNHTIHLMISFPKLVILMLLPIALGSCKKDDNPYKNAKYDFSAVDQFVDENLGVYQNKVAILVSQNGQIIYHKEVNMGLNTPLPIASASKWLSGAVIMALADEQKLSLNDTVGKFLPDFSKYKKGHITIRQLFSHTSGFAGDGDGSDTTDKYEYRNDLTLARAVDSIAAYTPLVATPGAIFSYGSASMQVAGRIAEVVSGKPWGQLFNEKIAQPCQMRAEYFLRAQNPLIAGGVRTTARDYLNFLEMIAAGGSYGGRQVLSRSALSDMLKDQTNGATIVGTPYPNNPFSPYNNKDLRYGVGNWLDVVDPAGNVLESSSPGLLGAHPWQDSKNQVAGIVFTRTAPRISQATSLKIRQMIRDIMASTGK</sequence>
<dbReference type="InterPro" id="IPR050789">
    <property type="entry name" value="Diverse_Enzym_Activities"/>
</dbReference>
<dbReference type="InterPro" id="IPR012338">
    <property type="entry name" value="Beta-lactam/transpept-like"/>
</dbReference>
<evidence type="ECO:0000259" key="1">
    <source>
        <dbReference type="Pfam" id="PF00144"/>
    </source>
</evidence>
<dbReference type="SUPFAM" id="SSF56601">
    <property type="entry name" value="beta-lactamase/transpeptidase-like"/>
    <property type="match status" value="1"/>
</dbReference>
<dbReference type="EMBL" id="PYLS01000004">
    <property type="protein sequence ID" value="PST84148.1"/>
    <property type="molecule type" value="Genomic_DNA"/>
</dbReference>
<dbReference type="Gene3D" id="3.40.710.10">
    <property type="entry name" value="DD-peptidase/beta-lactamase superfamily"/>
    <property type="match status" value="1"/>
</dbReference>
<accession>A0A2T3HNW2</accession>
<evidence type="ECO:0000313" key="3">
    <source>
        <dbReference type="Proteomes" id="UP000240912"/>
    </source>
</evidence>
<dbReference type="PANTHER" id="PTHR43283:SF3">
    <property type="entry name" value="BETA-LACTAMASE FAMILY PROTEIN (AFU_ORTHOLOGUE AFUA_5G07500)"/>
    <property type="match status" value="1"/>
</dbReference>
<dbReference type="AlphaFoldDB" id="A0A2T3HNW2"/>
<name>A0A2T3HNW2_9SPHI</name>
<feature type="domain" description="Beta-lactamase-related" evidence="1">
    <location>
        <begin position="69"/>
        <end position="288"/>
    </location>
</feature>
<dbReference type="PANTHER" id="PTHR43283">
    <property type="entry name" value="BETA-LACTAMASE-RELATED"/>
    <property type="match status" value="1"/>
</dbReference>